<dbReference type="InterPro" id="IPR002885">
    <property type="entry name" value="PPR_rpt"/>
</dbReference>
<keyword evidence="2" id="KW-0694">RNA-binding</keyword>
<dbReference type="InterPro" id="IPR011990">
    <property type="entry name" value="TPR-like_helical_dom_sf"/>
</dbReference>
<dbReference type="PROSITE" id="PS51375">
    <property type="entry name" value="PPR"/>
    <property type="match status" value="1"/>
</dbReference>
<comment type="caution">
    <text evidence="6">The sequence shown here is derived from an EMBL/GenBank/DDBJ whole genome shotgun (WGS) entry which is preliminary data.</text>
</comment>
<proteinExistence type="predicted"/>
<dbReference type="SUPFAM" id="SSF54791">
    <property type="entry name" value="Eukaryotic type KH-domain (KH-domain type I)"/>
    <property type="match status" value="1"/>
</dbReference>
<feature type="region of interest" description="Disordered" evidence="4">
    <location>
        <begin position="628"/>
        <end position="648"/>
    </location>
</feature>
<reference evidence="6" key="1">
    <citation type="submission" date="2021-03" db="EMBL/GenBank/DDBJ databases">
        <title>Comparative genomics and phylogenomic investigation of the class Geoglossomycetes provide insights into ecological specialization and systematics.</title>
        <authorList>
            <person name="Melie T."/>
            <person name="Pirro S."/>
            <person name="Miller A.N."/>
            <person name="Quandt A."/>
        </authorList>
    </citation>
    <scope>NUCLEOTIDE SEQUENCE</scope>
    <source>
        <strain evidence="6">GBOQ0MN5Z8</strain>
    </source>
</reference>
<dbReference type="Pfam" id="PF00013">
    <property type="entry name" value="KH_1"/>
    <property type="match status" value="1"/>
</dbReference>
<dbReference type="InterPro" id="IPR004088">
    <property type="entry name" value="KH_dom_type_1"/>
</dbReference>
<evidence type="ECO:0000256" key="3">
    <source>
        <dbReference type="PROSITE-ProRule" id="PRU00708"/>
    </source>
</evidence>
<organism evidence="6 7">
    <name type="scientific">Glutinoglossum americanum</name>
    <dbReference type="NCBI Taxonomy" id="1670608"/>
    <lineage>
        <taxon>Eukaryota</taxon>
        <taxon>Fungi</taxon>
        <taxon>Dikarya</taxon>
        <taxon>Ascomycota</taxon>
        <taxon>Pezizomycotina</taxon>
        <taxon>Geoglossomycetes</taxon>
        <taxon>Geoglossales</taxon>
        <taxon>Geoglossaceae</taxon>
        <taxon>Glutinoglossum</taxon>
    </lineage>
</organism>
<dbReference type="PANTHER" id="PTHR47942">
    <property type="entry name" value="TETRATRICOPEPTIDE REPEAT (TPR)-LIKE SUPERFAMILY PROTEIN-RELATED"/>
    <property type="match status" value="1"/>
</dbReference>
<evidence type="ECO:0000256" key="1">
    <source>
        <dbReference type="ARBA" id="ARBA00022737"/>
    </source>
</evidence>
<dbReference type="GO" id="GO:0003723">
    <property type="term" value="F:RNA binding"/>
    <property type="evidence" value="ECO:0007669"/>
    <property type="project" value="UniProtKB-UniRule"/>
</dbReference>
<dbReference type="OrthoDB" id="185373at2759"/>
<keyword evidence="7" id="KW-1185">Reference proteome</keyword>
<feature type="repeat" description="PPR" evidence="3">
    <location>
        <begin position="375"/>
        <end position="409"/>
    </location>
</feature>
<dbReference type="InterPro" id="IPR036612">
    <property type="entry name" value="KH_dom_type_1_sf"/>
</dbReference>
<evidence type="ECO:0000256" key="2">
    <source>
        <dbReference type="PROSITE-ProRule" id="PRU00117"/>
    </source>
</evidence>
<protein>
    <recommendedName>
        <fullName evidence="5">K Homology domain-containing protein</fullName>
    </recommendedName>
</protein>
<dbReference type="Gene3D" id="1.25.40.10">
    <property type="entry name" value="Tetratricopeptide repeat domain"/>
    <property type="match status" value="2"/>
</dbReference>
<dbReference type="EMBL" id="JAGHQL010000056">
    <property type="protein sequence ID" value="KAH0542333.1"/>
    <property type="molecule type" value="Genomic_DNA"/>
</dbReference>
<dbReference type="PROSITE" id="PS50084">
    <property type="entry name" value="KH_TYPE_1"/>
    <property type="match status" value="1"/>
</dbReference>
<feature type="region of interest" description="Disordered" evidence="4">
    <location>
        <begin position="52"/>
        <end position="98"/>
    </location>
</feature>
<sequence length="744" mass="83363">MSLRSCSYRRSQALKSPTIVFQAVLRDPLVFLYPRWFFLEATAHIDTATSVRSIHSHASPETQKTTNRASLGEEERTATGKPAATPPLLPPDNSMATPANVTTLQQHVPLKLDTSSLNIRRVAAVRNSRDKSIARKALNRRSMDKCHPGSWRVALGILDTHSYRLPAEGEHCELRIAVPGEGIGLVIGRFGKTLRHIQEQSGCLIQVIQHRKDDAGFAVQITGTAQAARMAEKHVMAIVNRKPRGLTGYAPVSSARTELELGGDTPKACQVPEYPVFSQVESQIAHRKARFLECVKRLSESPVTHRQNRFLTSRDKLDLGSVAETIHRLFSNLQSRPAITTQSLNEAMKFLGTHNLVPHLRRLFVNSELHHLNMDTSTFNVMLRRAAEAGDLYSFTFLLRLMVKRNLRPDSRTWCTFLSAMDQKEVKGLILKKMEESNLLTDPVVVRDVCRQIISDLAAELLDAHKDIRDLLEYMDGRFTAAWYSASAINRVLDELGKRGMMQEAWDLLEAVDARGFTFNSISVNTILTYCLRYRKADLAVQLFRAAGDRWNISPDGVTYELLFKTSWTSRLYNMARVVWRYACMDGAVSSRMRRLVDRSMRCPVTSPCTIGGRWRATAGRVIAGVNNSRAPGASSSSSTSTGTLSVQSVEDQERVSVLELTGTEMLERDLAAFGLWSPVRPLSVMLSDAYAIDKDWSTDKRAKDYSVVWKLENAIDVPVRLKQQHSGDCRLVSHSKKTARLNA</sequence>
<dbReference type="Gene3D" id="3.30.310.210">
    <property type="match status" value="1"/>
</dbReference>
<dbReference type="InterPro" id="IPR051222">
    <property type="entry name" value="PPR/CCM1_RNA-binding"/>
</dbReference>
<dbReference type="SMART" id="SM00322">
    <property type="entry name" value="KH"/>
    <property type="match status" value="1"/>
</dbReference>
<dbReference type="CDD" id="cd00105">
    <property type="entry name" value="KH-I"/>
    <property type="match status" value="1"/>
</dbReference>
<evidence type="ECO:0000259" key="5">
    <source>
        <dbReference type="SMART" id="SM00322"/>
    </source>
</evidence>
<dbReference type="AlphaFoldDB" id="A0A9P8I7J9"/>
<dbReference type="Proteomes" id="UP000698800">
    <property type="component" value="Unassembled WGS sequence"/>
</dbReference>
<feature type="domain" description="K Homology" evidence="5">
    <location>
        <begin position="170"/>
        <end position="240"/>
    </location>
</feature>
<gene>
    <name evidence="6" type="ORF">FGG08_003270</name>
</gene>
<dbReference type="InterPro" id="IPR004087">
    <property type="entry name" value="KH_dom"/>
</dbReference>
<accession>A0A9P8I7J9</accession>
<name>A0A9P8I7J9_9PEZI</name>
<feature type="compositionally biased region" description="Polar residues" evidence="4">
    <location>
        <begin position="59"/>
        <end position="69"/>
    </location>
</feature>
<feature type="compositionally biased region" description="Low complexity" evidence="4">
    <location>
        <begin position="635"/>
        <end position="648"/>
    </location>
</feature>
<evidence type="ECO:0000313" key="6">
    <source>
        <dbReference type="EMBL" id="KAH0542333.1"/>
    </source>
</evidence>
<evidence type="ECO:0000256" key="4">
    <source>
        <dbReference type="SAM" id="MobiDB-lite"/>
    </source>
</evidence>
<keyword evidence="1" id="KW-0677">Repeat</keyword>
<evidence type="ECO:0000313" key="7">
    <source>
        <dbReference type="Proteomes" id="UP000698800"/>
    </source>
</evidence>